<dbReference type="PANTHER" id="PTHR21207">
    <property type="entry name" value="PARKIN COREGULATED GENE PROTEIN PARK2 COREGULATED"/>
    <property type="match status" value="1"/>
</dbReference>
<protein>
    <submittedName>
        <fullName evidence="2">ParcG-like protein</fullName>
    </submittedName>
</protein>
<feature type="compositionally biased region" description="Low complexity" evidence="1">
    <location>
        <begin position="51"/>
        <end position="66"/>
    </location>
</feature>
<name>A0ABR1FZ76_AURAN</name>
<dbReference type="SUPFAM" id="SSF48371">
    <property type="entry name" value="ARM repeat"/>
    <property type="match status" value="1"/>
</dbReference>
<dbReference type="Proteomes" id="UP001363151">
    <property type="component" value="Unassembled WGS sequence"/>
</dbReference>
<feature type="region of interest" description="Disordered" evidence="1">
    <location>
        <begin position="38"/>
        <end position="76"/>
    </location>
</feature>
<dbReference type="InterPro" id="IPR019399">
    <property type="entry name" value="Parkin_co-regulated_protein"/>
</dbReference>
<evidence type="ECO:0000313" key="2">
    <source>
        <dbReference type="EMBL" id="KAK7241420.1"/>
    </source>
</evidence>
<evidence type="ECO:0000256" key="1">
    <source>
        <dbReference type="SAM" id="MobiDB-lite"/>
    </source>
</evidence>
<reference evidence="2 3" key="1">
    <citation type="submission" date="2024-03" db="EMBL/GenBank/DDBJ databases">
        <title>Aureococcus anophagefferens CCMP1851 and Kratosvirus quantuckense: Draft genome of a second virus-susceptible host strain in the model system.</title>
        <authorList>
            <person name="Chase E."/>
            <person name="Truchon A.R."/>
            <person name="Schepens W."/>
            <person name="Wilhelm S.W."/>
        </authorList>
    </citation>
    <scope>NUCLEOTIDE SEQUENCE [LARGE SCALE GENOMIC DNA]</scope>
    <source>
        <strain evidence="2 3">CCMP1851</strain>
    </source>
</reference>
<gene>
    <name evidence="2" type="ORF">SO694_00059225</name>
</gene>
<keyword evidence="3" id="KW-1185">Reference proteome</keyword>
<sequence length="330" mass="37244">MRSLPAHGDAQELAQRKQLLLQQMALLDERCSSTSSLLAKKMRASKSRSLAAPEPQPAAAGETYAAPRRRRERPTTFHRAELPSSIVNPRLKRGGEAESLRMRQLLRKTVKSQEFEEAVRERRPFKGPVAGVFRKTKVEATMFPIRYRRGELPCSIEHRGSGNNLSWICPLLQLDYEHYLPIFLDGIRCTESPYQFVARQGFDELIEEAKGFPDCVLPCLPDLIKPIRLALNTKDPDIVHAALRALQKIVLSNYGVGEALVPFYRQLLSVMNLFFTKRQNLGDAIFYGQRKGTDLGTAVLETLELLEKTGGPNAFVNIKYMVPAYESCVQ</sequence>
<dbReference type="Pfam" id="PF10274">
    <property type="entry name" value="ParcG"/>
    <property type="match status" value="1"/>
</dbReference>
<dbReference type="PANTHER" id="PTHR21207:SF2">
    <property type="entry name" value="PARKIN COREGULATED GENE PROTEIN"/>
    <property type="match status" value="1"/>
</dbReference>
<proteinExistence type="predicted"/>
<dbReference type="InterPro" id="IPR016024">
    <property type="entry name" value="ARM-type_fold"/>
</dbReference>
<evidence type="ECO:0000313" key="3">
    <source>
        <dbReference type="Proteomes" id="UP001363151"/>
    </source>
</evidence>
<accession>A0ABR1FZ76</accession>
<organism evidence="2 3">
    <name type="scientific">Aureococcus anophagefferens</name>
    <name type="common">Harmful bloom alga</name>
    <dbReference type="NCBI Taxonomy" id="44056"/>
    <lineage>
        <taxon>Eukaryota</taxon>
        <taxon>Sar</taxon>
        <taxon>Stramenopiles</taxon>
        <taxon>Ochrophyta</taxon>
        <taxon>Pelagophyceae</taxon>
        <taxon>Pelagomonadales</taxon>
        <taxon>Pelagomonadaceae</taxon>
        <taxon>Aureococcus</taxon>
    </lineage>
</organism>
<dbReference type="EMBL" id="JBBJCI010000202">
    <property type="protein sequence ID" value="KAK7241420.1"/>
    <property type="molecule type" value="Genomic_DNA"/>
</dbReference>
<comment type="caution">
    <text evidence="2">The sequence shown here is derived from an EMBL/GenBank/DDBJ whole genome shotgun (WGS) entry which is preliminary data.</text>
</comment>